<evidence type="ECO:0000313" key="1">
    <source>
        <dbReference type="EMBL" id="KIK25053.1"/>
    </source>
</evidence>
<dbReference type="Proteomes" id="UP000054018">
    <property type="component" value="Unassembled WGS sequence"/>
</dbReference>
<name>A0A0C9ZZ78_9AGAM</name>
<organism evidence="1 2">
    <name type="scientific">Pisolithus microcarpus 441</name>
    <dbReference type="NCBI Taxonomy" id="765257"/>
    <lineage>
        <taxon>Eukaryota</taxon>
        <taxon>Fungi</taxon>
        <taxon>Dikarya</taxon>
        <taxon>Basidiomycota</taxon>
        <taxon>Agaricomycotina</taxon>
        <taxon>Agaricomycetes</taxon>
        <taxon>Agaricomycetidae</taxon>
        <taxon>Boletales</taxon>
        <taxon>Sclerodermatineae</taxon>
        <taxon>Pisolithaceae</taxon>
        <taxon>Pisolithus</taxon>
    </lineage>
</organism>
<protein>
    <submittedName>
        <fullName evidence="1">Uncharacterized protein</fullName>
    </submittedName>
</protein>
<accession>A0A0C9ZZ78</accession>
<proteinExistence type="predicted"/>
<dbReference type="OrthoDB" id="539213at2759"/>
<dbReference type="SUPFAM" id="SSF48403">
    <property type="entry name" value="Ankyrin repeat"/>
    <property type="match status" value="1"/>
</dbReference>
<dbReference type="InterPro" id="IPR036770">
    <property type="entry name" value="Ankyrin_rpt-contain_sf"/>
</dbReference>
<feature type="non-terminal residue" evidence="1">
    <location>
        <position position="1"/>
    </location>
</feature>
<dbReference type="HOGENOM" id="CLU_063486_0_0_1"/>
<dbReference type="Gene3D" id="1.25.40.20">
    <property type="entry name" value="Ankyrin repeat-containing domain"/>
    <property type="match status" value="1"/>
</dbReference>
<gene>
    <name evidence="1" type="ORF">PISMIDRAFT_97479</name>
</gene>
<dbReference type="AlphaFoldDB" id="A0A0C9ZZ78"/>
<evidence type="ECO:0000313" key="2">
    <source>
        <dbReference type="Proteomes" id="UP000054018"/>
    </source>
</evidence>
<reference evidence="1 2" key="1">
    <citation type="submission" date="2014-04" db="EMBL/GenBank/DDBJ databases">
        <authorList>
            <consortium name="DOE Joint Genome Institute"/>
            <person name="Kuo A."/>
            <person name="Kohler A."/>
            <person name="Costa M.D."/>
            <person name="Nagy L.G."/>
            <person name="Floudas D."/>
            <person name="Copeland A."/>
            <person name="Barry K.W."/>
            <person name="Cichocki N."/>
            <person name="Veneault-Fourrey C."/>
            <person name="LaButti K."/>
            <person name="Lindquist E.A."/>
            <person name="Lipzen A."/>
            <person name="Lundell T."/>
            <person name="Morin E."/>
            <person name="Murat C."/>
            <person name="Sun H."/>
            <person name="Tunlid A."/>
            <person name="Henrissat B."/>
            <person name="Grigoriev I.V."/>
            <person name="Hibbett D.S."/>
            <person name="Martin F."/>
            <person name="Nordberg H.P."/>
            <person name="Cantor M.N."/>
            <person name="Hua S.X."/>
        </authorList>
    </citation>
    <scope>NUCLEOTIDE SEQUENCE [LARGE SCALE GENOMIC DNA]</scope>
    <source>
        <strain evidence="1 2">441</strain>
    </source>
</reference>
<reference evidence="2" key="2">
    <citation type="submission" date="2015-01" db="EMBL/GenBank/DDBJ databases">
        <title>Evolutionary Origins and Diversification of the Mycorrhizal Mutualists.</title>
        <authorList>
            <consortium name="DOE Joint Genome Institute"/>
            <consortium name="Mycorrhizal Genomics Consortium"/>
            <person name="Kohler A."/>
            <person name="Kuo A."/>
            <person name="Nagy L.G."/>
            <person name="Floudas D."/>
            <person name="Copeland A."/>
            <person name="Barry K.W."/>
            <person name="Cichocki N."/>
            <person name="Veneault-Fourrey C."/>
            <person name="LaButti K."/>
            <person name="Lindquist E.A."/>
            <person name="Lipzen A."/>
            <person name="Lundell T."/>
            <person name="Morin E."/>
            <person name="Murat C."/>
            <person name="Riley R."/>
            <person name="Ohm R."/>
            <person name="Sun H."/>
            <person name="Tunlid A."/>
            <person name="Henrissat B."/>
            <person name="Grigoriev I.V."/>
            <person name="Hibbett D.S."/>
            <person name="Martin F."/>
        </authorList>
    </citation>
    <scope>NUCLEOTIDE SEQUENCE [LARGE SCALE GENOMIC DNA]</scope>
    <source>
        <strain evidence="2">441</strain>
    </source>
</reference>
<dbReference type="STRING" id="765257.A0A0C9ZZ78"/>
<keyword evidence="2" id="KW-1185">Reference proteome</keyword>
<sequence>LSLIVTQLLYEVGLYAVSPALPRTCKVLYAVFKASPASYRAQYLVACIEQSHPREDAIITKLLRYPICSEDVLEAYFRMTPSKAGSRKRWVPELPRHLFRSLAIKSKSLRSSSAPCVAARRGRSAGETLPWTELDHPLPLLRYLYTCPHIHPPAVNSHEGYALTKAVQSGFVPLIQFLLNHGATPDWKSSLAVLIAISRRDLPMVRMLVERSETIHALPEGEKVGAKRRRLEDRVSITPKMLRAAVKCKAQDIIEYFTREKGCIPDIHTLLMLE</sequence>
<dbReference type="EMBL" id="KN833711">
    <property type="protein sequence ID" value="KIK25053.1"/>
    <property type="molecule type" value="Genomic_DNA"/>
</dbReference>